<organism evidence="1 2">
    <name type="scientific">Cichlidogyrus casuarinus</name>
    <dbReference type="NCBI Taxonomy" id="1844966"/>
    <lineage>
        <taxon>Eukaryota</taxon>
        <taxon>Metazoa</taxon>
        <taxon>Spiralia</taxon>
        <taxon>Lophotrochozoa</taxon>
        <taxon>Platyhelminthes</taxon>
        <taxon>Monogenea</taxon>
        <taxon>Monopisthocotylea</taxon>
        <taxon>Dactylogyridea</taxon>
        <taxon>Ancyrocephalidae</taxon>
        <taxon>Cichlidogyrus</taxon>
    </lineage>
</organism>
<reference evidence="1 2" key="1">
    <citation type="submission" date="2024-11" db="EMBL/GenBank/DDBJ databases">
        <title>Adaptive evolution of stress response genes in parasites aligns with host niche diversity.</title>
        <authorList>
            <person name="Hahn C."/>
            <person name="Resl P."/>
        </authorList>
    </citation>
    <scope>NUCLEOTIDE SEQUENCE [LARGE SCALE GENOMIC DNA]</scope>
    <source>
        <strain evidence="1">EGGRZ-B1_66</strain>
        <tissue evidence="1">Body</tissue>
    </source>
</reference>
<accession>A0ABD2PS16</accession>
<dbReference type="Proteomes" id="UP001626550">
    <property type="component" value="Unassembled WGS sequence"/>
</dbReference>
<name>A0ABD2PS16_9PLAT</name>
<evidence type="ECO:0000313" key="2">
    <source>
        <dbReference type="Proteomes" id="UP001626550"/>
    </source>
</evidence>
<gene>
    <name evidence="1" type="ORF">Ciccas_011618</name>
</gene>
<keyword evidence="2" id="KW-1185">Reference proteome</keyword>
<sequence>MLADTNVDVRLKAAHRIVRLLSKAQSPSPRQLSLGPKGDFKVSAPAKSYQELAGKIFDKERDCGIYVTPPPIIQDIPDEILLEKIEEGPLLFKEVPCQLREQYRGQPKLLKDQLQIEKEHKY</sequence>
<dbReference type="AlphaFoldDB" id="A0ABD2PS16"/>
<dbReference type="EMBL" id="JBJKFK010003505">
    <property type="protein sequence ID" value="KAL3309828.1"/>
    <property type="molecule type" value="Genomic_DNA"/>
</dbReference>
<protein>
    <submittedName>
        <fullName evidence="1">Uncharacterized protein</fullName>
    </submittedName>
</protein>
<comment type="caution">
    <text evidence="1">The sequence shown here is derived from an EMBL/GenBank/DDBJ whole genome shotgun (WGS) entry which is preliminary data.</text>
</comment>
<proteinExistence type="predicted"/>
<evidence type="ECO:0000313" key="1">
    <source>
        <dbReference type="EMBL" id="KAL3309828.1"/>
    </source>
</evidence>